<dbReference type="Proteomes" id="UP000004756">
    <property type="component" value="Unassembled WGS sequence"/>
</dbReference>
<dbReference type="HOGENOM" id="CLU_2664492_0_0_9"/>
<evidence type="ECO:0000313" key="1">
    <source>
        <dbReference type="EMBL" id="EEG55683.1"/>
    </source>
</evidence>
<gene>
    <name evidence="1" type="ORF">CLOSTASPAR_02242</name>
</gene>
<reference evidence="1 2" key="1">
    <citation type="submission" date="2009-01" db="EMBL/GenBank/DDBJ databases">
        <authorList>
            <person name="Fulton L."/>
            <person name="Clifton S."/>
            <person name="Fulton B."/>
            <person name="Xu J."/>
            <person name="Minx P."/>
            <person name="Pepin K.H."/>
            <person name="Johnson M."/>
            <person name="Bhonagiri V."/>
            <person name="Nash W.E."/>
            <person name="Mardis E.R."/>
            <person name="Wilson R.K."/>
        </authorList>
    </citation>
    <scope>NUCLEOTIDE SEQUENCE [LARGE SCALE GENOMIC DNA]</scope>
    <source>
        <strain evidence="1 2">DSM 15981</strain>
    </source>
</reference>
<protein>
    <submittedName>
        <fullName evidence="1">Uncharacterized protein</fullName>
    </submittedName>
</protein>
<organism evidence="1 2">
    <name type="scientific">[Clostridium] asparagiforme DSM 15981</name>
    <dbReference type="NCBI Taxonomy" id="518636"/>
    <lineage>
        <taxon>Bacteria</taxon>
        <taxon>Bacillati</taxon>
        <taxon>Bacillota</taxon>
        <taxon>Clostridia</taxon>
        <taxon>Lachnospirales</taxon>
        <taxon>Lachnospiraceae</taxon>
        <taxon>Enterocloster</taxon>
    </lineage>
</organism>
<proteinExistence type="predicted"/>
<sequence length="75" mass="8359">MSHDFKNLGFIWGIRAFEPLGAQRSTGFSTLSTLSTEGCVHNYPLFSFFGGCVMMMTRLTANIPRGARRIHGTLF</sequence>
<reference evidence="1 2" key="2">
    <citation type="submission" date="2009-02" db="EMBL/GenBank/DDBJ databases">
        <title>Draft genome sequence of Clostridium asparagiforme (DSM 15981).</title>
        <authorList>
            <person name="Sudarsanam P."/>
            <person name="Ley R."/>
            <person name="Guruge J."/>
            <person name="Turnbaugh P.J."/>
            <person name="Mahowald M."/>
            <person name="Liep D."/>
            <person name="Gordon J."/>
        </authorList>
    </citation>
    <scope>NUCLEOTIDE SEQUENCE [LARGE SCALE GENOMIC DNA]</scope>
    <source>
        <strain evidence="1 2">DSM 15981</strain>
    </source>
</reference>
<dbReference type="EMBL" id="ACCJ01000132">
    <property type="protein sequence ID" value="EEG55683.1"/>
    <property type="molecule type" value="Genomic_DNA"/>
</dbReference>
<keyword evidence="2" id="KW-1185">Reference proteome</keyword>
<evidence type="ECO:0000313" key="2">
    <source>
        <dbReference type="Proteomes" id="UP000004756"/>
    </source>
</evidence>
<dbReference type="AlphaFoldDB" id="C0CZ15"/>
<accession>C0CZ15</accession>
<comment type="caution">
    <text evidence="1">The sequence shown here is derived from an EMBL/GenBank/DDBJ whole genome shotgun (WGS) entry which is preliminary data.</text>
</comment>
<name>C0CZ15_9FIRM</name>